<protein>
    <submittedName>
        <fullName evidence="4">T9SS type B sorting domain-containing protein</fullName>
    </submittedName>
</protein>
<dbReference type="InterPro" id="IPR008979">
    <property type="entry name" value="Galactose-bd-like_sf"/>
</dbReference>
<name>A0A5C6RSM4_9FLAO</name>
<dbReference type="Pfam" id="PF13585">
    <property type="entry name" value="CHU_C"/>
    <property type="match status" value="1"/>
</dbReference>
<evidence type="ECO:0000256" key="2">
    <source>
        <dbReference type="ARBA" id="ARBA00022801"/>
    </source>
</evidence>
<dbReference type="InterPro" id="IPR035986">
    <property type="entry name" value="PKD_dom_sf"/>
</dbReference>
<dbReference type="AlphaFoldDB" id="A0A5C6RSM4"/>
<reference evidence="4 5" key="1">
    <citation type="submission" date="2019-08" db="EMBL/GenBank/DDBJ databases">
        <title>Genome of Vicingus serpentipes NCIMB 15042.</title>
        <authorList>
            <person name="Bowman J.P."/>
        </authorList>
    </citation>
    <scope>NUCLEOTIDE SEQUENCE [LARGE SCALE GENOMIC DNA]</scope>
    <source>
        <strain evidence="4 5">NCIMB 15042</strain>
    </source>
</reference>
<dbReference type="Gene3D" id="2.60.40.10">
    <property type="entry name" value="Immunoglobulins"/>
    <property type="match status" value="1"/>
</dbReference>
<dbReference type="Proteomes" id="UP000321721">
    <property type="component" value="Unassembled WGS sequence"/>
</dbReference>
<comment type="caution">
    <text evidence="4">The sequence shown here is derived from an EMBL/GenBank/DDBJ whole genome shotgun (WGS) entry which is preliminary data.</text>
</comment>
<dbReference type="GO" id="GO:0004252">
    <property type="term" value="F:serine-type endopeptidase activity"/>
    <property type="evidence" value="ECO:0007669"/>
    <property type="project" value="InterPro"/>
</dbReference>
<keyword evidence="1" id="KW-0645">Protease</keyword>
<dbReference type="InterPro" id="IPR013783">
    <property type="entry name" value="Ig-like_fold"/>
</dbReference>
<dbReference type="EMBL" id="VOOS01000005">
    <property type="protein sequence ID" value="TXB64312.1"/>
    <property type="molecule type" value="Genomic_DNA"/>
</dbReference>
<dbReference type="GO" id="GO:0006508">
    <property type="term" value="P:proteolysis"/>
    <property type="evidence" value="ECO:0007669"/>
    <property type="project" value="UniProtKB-KW"/>
</dbReference>
<dbReference type="InterPro" id="IPR026341">
    <property type="entry name" value="T9SS_type_B"/>
</dbReference>
<dbReference type="SUPFAM" id="SSF49299">
    <property type="entry name" value="PKD domain"/>
    <property type="match status" value="1"/>
</dbReference>
<sequence length="962" mass="103712">MKNLFLGILYILSVTLYSQSTILISDSDLDLLNPLDCNANSGPIANFFDTGNNSANYSDNENDTIVVCPDYAGSTTKLSASFGISAGLLFDVDASDTIFVYDGIGVNAPLLGKHNSSTDPLGFNYIASFENNATGCLTFRFKSDLAVTGTGWDANLSCIQLPQPFTPHMEAFVNGAGANALNPSDTGYVDVCFGDSILFVAGDQFPYSLENTGLGYSQNSSNVTYKWSFSDGTTALGDSVWFTPPARSGYLATLKITDQFPQSQSIISKVRVSTIPSFSGIINNRDSICFGDTTVIIGGVTATDTVGVDPSEANFQLGGTFAGLVYLPDGSGINYTDTINISGFLPGQTLTSVSDLEQLCLNMEHSYLGDLEMTLTCPNGTAISIFNSYSPGIIPGGFNGGGTFLGNAFDANIGTPGVGMEYCWSSTYNTWGDFPTEFGNNNFVNVTNPVNGNAMNPNGIYLPEDSFLDFAGCPLNGNWYITVRDNIGTDDGFIFEWGILFDPTINPNNETYTTSIVDEGWLSDPSIISGENDTAIVVQPPTTGIYNYTYAVTDNYGCDYDTTVSVYVLPTPELRTDTTACNNQFQITGTSSYLNQGFWTGSGPGTVNFSPNNTNLNPLVNVTAEGSYTLYYTDDQCSLTDSFDIIFAPSPVIQSDTTICIQDYQVAGTSSYDGGQWTYNGPGTATFLPNDTTSNPQVMVDSEGLYTLTYTDNQCAIANSFLLNVVQTPSVPLSDTSCVNQFQFVGTSSYDGGQWTYSGPGTVTFTTSESVENPLVEVDKKGLYEFTFTDNQCAKDSTFEVYFPQYVVSNLVDLTFCFGSEETFDVSTSVAEASFLWSTGSTAPSITVQDSGIYYVEITGLCNSVEDSAMVTLNDCTLSGVNVITPNGDGFNDFLVFPNLNYYPESSLVIFNRWGNKIYETDNYKNDWDGSDQSDGTYFYVLVPDGASVDAKLIKGTFTLLK</sequence>
<dbReference type="NCBIfam" id="TIGR04131">
    <property type="entry name" value="Bac_Flav_CTERM"/>
    <property type="match status" value="1"/>
</dbReference>
<feature type="domain" description="P/Homo B" evidence="3">
    <location>
        <begin position="308"/>
        <end position="507"/>
    </location>
</feature>
<evidence type="ECO:0000259" key="3">
    <source>
        <dbReference type="PROSITE" id="PS51829"/>
    </source>
</evidence>
<dbReference type="OrthoDB" id="9765926at2"/>
<evidence type="ECO:0000313" key="5">
    <source>
        <dbReference type="Proteomes" id="UP000321721"/>
    </source>
</evidence>
<keyword evidence="5" id="KW-1185">Reference proteome</keyword>
<evidence type="ECO:0000313" key="4">
    <source>
        <dbReference type="EMBL" id="TXB64312.1"/>
    </source>
</evidence>
<dbReference type="SUPFAM" id="SSF49785">
    <property type="entry name" value="Galactose-binding domain-like"/>
    <property type="match status" value="1"/>
</dbReference>
<dbReference type="RefSeq" id="WP_147101542.1">
    <property type="nucleotide sequence ID" value="NZ_VOOS01000005.1"/>
</dbReference>
<dbReference type="InterPro" id="IPR002884">
    <property type="entry name" value="P_dom"/>
</dbReference>
<dbReference type="PROSITE" id="PS51829">
    <property type="entry name" value="P_HOMO_B"/>
    <property type="match status" value="1"/>
</dbReference>
<evidence type="ECO:0000256" key="1">
    <source>
        <dbReference type="ARBA" id="ARBA00022670"/>
    </source>
</evidence>
<proteinExistence type="predicted"/>
<dbReference type="Gene3D" id="2.60.120.260">
    <property type="entry name" value="Galactose-binding domain-like"/>
    <property type="match status" value="1"/>
</dbReference>
<accession>A0A5C6RSM4</accession>
<gene>
    <name evidence="4" type="ORF">FRY74_11000</name>
</gene>
<keyword evidence="2" id="KW-0378">Hydrolase</keyword>
<organism evidence="4 5">
    <name type="scientific">Vicingus serpentipes</name>
    <dbReference type="NCBI Taxonomy" id="1926625"/>
    <lineage>
        <taxon>Bacteria</taxon>
        <taxon>Pseudomonadati</taxon>
        <taxon>Bacteroidota</taxon>
        <taxon>Flavobacteriia</taxon>
        <taxon>Flavobacteriales</taxon>
        <taxon>Vicingaceae</taxon>
        <taxon>Vicingus</taxon>
    </lineage>
</organism>